<feature type="domain" description="BZIP" evidence="2">
    <location>
        <begin position="336"/>
        <end position="399"/>
    </location>
</feature>
<dbReference type="Pfam" id="PF07716">
    <property type="entry name" value="bZIP_2"/>
    <property type="match status" value="1"/>
</dbReference>
<dbReference type="SUPFAM" id="SSF57959">
    <property type="entry name" value="Leucine zipper domain"/>
    <property type="match status" value="1"/>
</dbReference>
<evidence type="ECO:0000256" key="1">
    <source>
        <dbReference type="SAM" id="Coils"/>
    </source>
</evidence>
<dbReference type="SMART" id="SM00338">
    <property type="entry name" value="BRLZ"/>
    <property type="match status" value="1"/>
</dbReference>
<name>A0A2B4T2D8_STYPI</name>
<reference evidence="4" key="1">
    <citation type="journal article" date="2017" name="bioRxiv">
        <title>Comparative analysis of the genomes of Stylophora pistillata and Acropora digitifera provides evidence for extensive differences between species of corals.</title>
        <authorList>
            <person name="Voolstra C.R."/>
            <person name="Li Y."/>
            <person name="Liew Y.J."/>
            <person name="Baumgarten S."/>
            <person name="Zoccola D."/>
            <person name="Flot J.-F."/>
            <person name="Tambutte S."/>
            <person name="Allemand D."/>
            <person name="Aranda M."/>
        </authorList>
    </citation>
    <scope>NUCLEOTIDE SEQUENCE [LARGE SCALE GENOMIC DNA]</scope>
</reference>
<dbReference type="InterPro" id="IPR004827">
    <property type="entry name" value="bZIP"/>
</dbReference>
<sequence length="407" mass="44985">METHMETNEDTGTKPWTLNSCRLFDEVPNDILESLQDTESQIDAKDEEFILDLRLLDELNTKPTESLLDLCESPGCMDDPFFEQYLDIDKLFPDLPHLDTMDLGFEVEHTLPVSTSDICQSDIVKMETARTAEYSDVASPGSDVIDIVSLGSESEVFSSAGDFTDTALSPESVVDVVSLEEDCDNLLSSMHQLTSDSNGEEMADTAVEEITVIQSSDALTLLTQELVQSFVSTEPVAVPLSVQNVDSSSENISTVTVDIGELFSLSDDLGQVPNVSLLSVGDVCTVSHKSGMNVQHNQTRKRVHSADGCKSLAKKVKQYSDKETEHNKVMGIASTLDKQTVRRLKNNIASKHARAARRQKEQDLFQQEEELEKSNAELRKQAQELEQLTTMLRKTLVEKLSGITCPA</sequence>
<evidence type="ECO:0000259" key="2">
    <source>
        <dbReference type="PROSITE" id="PS50217"/>
    </source>
</evidence>
<protein>
    <submittedName>
        <fullName evidence="3">Cell death specification protein 2</fullName>
    </submittedName>
</protein>
<dbReference type="STRING" id="50429.A0A2B4T2D8"/>
<dbReference type="Proteomes" id="UP000225706">
    <property type="component" value="Unassembled WGS sequence"/>
</dbReference>
<dbReference type="CDD" id="cd14813">
    <property type="entry name" value="bZIP_BmCbz-like"/>
    <property type="match status" value="1"/>
</dbReference>
<dbReference type="AlphaFoldDB" id="A0A2B4T2D8"/>
<dbReference type="Gene3D" id="1.20.5.170">
    <property type="match status" value="1"/>
</dbReference>
<evidence type="ECO:0000313" key="3">
    <source>
        <dbReference type="EMBL" id="PFX34942.1"/>
    </source>
</evidence>
<dbReference type="InterPro" id="IPR046347">
    <property type="entry name" value="bZIP_sf"/>
</dbReference>
<evidence type="ECO:0000313" key="4">
    <source>
        <dbReference type="Proteomes" id="UP000225706"/>
    </source>
</evidence>
<dbReference type="GO" id="GO:0003700">
    <property type="term" value="F:DNA-binding transcription factor activity"/>
    <property type="evidence" value="ECO:0007669"/>
    <property type="project" value="InterPro"/>
</dbReference>
<dbReference type="OrthoDB" id="5982352at2759"/>
<feature type="coiled-coil region" evidence="1">
    <location>
        <begin position="357"/>
        <end position="398"/>
    </location>
</feature>
<organism evidence="3 4">
    <name type="scientific">Stylophora pistillata</name>
    <name type="common">Smooth cauliflower coral</name>
    <dbReference type="NCBI Taxonomy" id="50429"/>
    <lineage>
        <taxon>Eukaryota</taxon>
        <taxon>Metazoa</taxon>
        <taxon>Cnidaria</taxon>
        <taxon>Anthozoa</taxon>
        <taxon>Hexacorallia</taxon>
        <taxon>Scleractinia</taxon>
        <taxon>Astrocoeniina</taxon>
        <taxon>Pocilloporidae</taxon>
        <taxon>Stylophora</taxon>
    </lineage>
</organism>
<proteinExistence type="predicted"/>
<dbReference type="PROSITE" id="PS50217">
    <property type="entry name" value="BZIP"/>
    <property type="match status" value="1"/>
</dbReference>
<gene>
    <name evidence="3" type="primary">ces-2</name>
    <name evidence="3" type="ORF">AWC38_SpisGene69</name>
</gene>
<accession>A0A2B4T2D8</accession>
<keyword evidence="1" id="KW-0175">Coiled coil</keyword>
<comment type="caution">
    <text evidence="3">The sequence shown here is derived from an EMBL/GenBank/DDBJ whole genome shotgun (WGS) entry which is preliminary data.</text>
</comment>
<dbReference type="EMBL" id="LSMT01000001">
    <property type="protein sequence ID" value="PFX34942.1"/>
    <property type="molecule type" value="Genomic_DNA"/>
</dbReference>
<keyword evidence="4" id="KW-1185">Reference proteome</keyword>